<dbReference type="PANTHER" id="PTHR35851:SF1">
    <property type="entry name" value="CELL DIVISION PROTEIN FTSQ"/>
    <property type="match status" value="1"/>
</dbReference>
<evidence type="ECO:0000256" key="6">
    <source>
        <dbReference type="ARBA" id="ARBA00023306"/>
    </source>
</evidence>
<reference evidence="9" key="2">
    <citation type="submission" date="2020-02" db="EMBL/GenBank/DDBJ databases">
        <title>Using affinity propagation clustering for identifying bacterial clades and subclades with whole-genome sequences of Francisella tularensis.</title>
        <authorList>
            <person name="Homeier-Bachmann T."/>
            <person name="Abdel-Glil M.Y."/>
            <person name="Hackbart A."/>
            <person name="Hotzel H."/>
            <person name="Tomaso H."/>
        </authorList>
    </citation>
    <scope>NUCLEOTIDE SEQUENCE</scope>
    <source>
        <strain evidence="9">15T0085</strain>
        <strain evidence="8">17T1429</strain>
    </source>
</reference>
<protein>
    <submittedName>
        <fullName evidence="9">FtsQ-type POTRA domain-containing protein</fullName>
    </submittedName>
</protein>
<dbReference type="GO" id="GO:0090529">
    <property type="term" value="P:cell septum assembly"/>
    <property type="evidence" value="ECO:0007669"/>
    <property type="project" value="InterPro"/>
</dbReference>
<keyword evidence="5" id="KW-0472">Membrane</keyword>
<gene>
    <name evidence="9" type="ORF">FWI86_03725</name>
    <name evidence="8" type="ORF">FWJ04_03940</name>
</gene>
<comment type="caution">
    <text evidence="9">The sequence shown here is derived from an EMBL/GenBank/DDBJ whole genome shotgun (WGS) entry which is preliminary data.</text>
</comment>
<dbReference type="AlphaFoldDB" id="A0A0B3VNX8"/>
<dbReference type="EMBL" id="JAAGJP010000018">
    <property type="protein sequence ID" value="NDS68198.1"/>
    <property type="molecule type" value="Genomic_DNA"/>
</dbReference>
<evidence type="ECO:0000256" key="4">
    <source>
        <dbReference type="ARBA" id="ARBA00022692"/>
    </source>
</evidence>
<evidence type="ECO:0000313" key="8">
    <source>
        <dbReference type="EMBL" id="NDR88837.1"/>
    </source>
</evidence>
<keyword evidence="4" id="KW-0812">Transmembrane</keyword>
<keyword evidence="3" id="KW-0132">Cell division</keyword>
<keyword evidence="2" id="KW-0997">Cell inner membrane</keyword>
<keyword evidence="6" id="KW-0131">Cell cycle</keyword>
<dbReference type="HOGENOM" id="CLU_064041_2_0_6"/>
<dbReference type="InterPro" id="IPR045335">
    <property type="entry name" value="FtsQ_C_sf"/>
</dbReference>
<dbReference type="InterPro" id="IPR026579">
    <property type="entry name" value="FtsQ"/>
</dbReference>
<evidence type="ECO:0000256" key="1">
    <source>
        <dbReference type="ARBA" id="ARBA00022475"/>
    </source>
</evidence>
<evidence type="ECO:0000313" key="9">
    <source>
        <dbReference type="EMBL" id="NDS68198.1"/>
    </source>
</evidence>
<dbReference type="KEGG" id="ftc:DA46_812"/>
<dbReference type="KEGG" id="ftz:CH68_2065"/>
<dbReference type="KEGG" id="ftv:CH67_181"/>
<evidence type="ECO:0000256" key="2">
    <source>
        <dbReference type="ARBA" id="ARBA00022519"/>
    </source>
</evidence>
<feature type="domain" description="Cell division protein FtsQ/DivIB C-terminal" evidence="7">
    <location>
        <begin position="106"/>
        <end position="217"/>
    </location>
</feature>
<accession>A0A0B3VNX8</accession>
<dbReference type="RefSeq" id="WP_003027422.1">
    <property type="nucleotide sequence ID" value="NZ_AP023459.1"/>
</dbReference>
<dbReference type="InterPro" id="IPR005548">
    <property type="entry name" value="Cell_div_FtsQ/DivIB_C"/>
</dbReference>
<reference evidence="9" key="1">
    <citation type="submission" date="2019-08" db="EMBL/GenBank/DDBJ databases">
        <authorList>
            <person name="Busch A."/>
        </authorList>
    </citation>
    <scope>NUCLEOTIDE SEQUENCE</scope>
    <source>
        <strain evidence="9">15T0085</strain>
        <strain evidence="8">17T1429</strain>
    </source>
</reference>
<dbReference type="PANTHER" id="PTHR35851">
    <property type="entry name" value="CELL DIVISION PROTEIN FTSQ"/>
    <property type="match status" value="1"/>
</dbReference>
<organism evidence="9">
    <name type="scientific">Francisella tularensis subsp. holarctica</name>
    <dbReference type="NCBI Taxonomy" id="119857"/>
    <lineage>
        <taxon>Bacteria</taxon>
        <taxon>Pseudomonadati</taxon>
        <taxon>Pseudomonadota</taxon>
        <taxon>Gammaproteobacteria</taxon>
        <taxon>Thiotrichales</taxon>
        <taxon>Francisellaceae</taxon>
        <taxon>Francisella</taxon>
    </lineage>
</organism>
<evidence type="ECO:0000256" key="3">
    <source>
        <dbReference type="ARBA" id="ARBA00022618"/>
    </source>
</evidence>
<dbReference type="eggNOG" id="COG1589">
    <property type="taxonomic scope" value="Bacteria"/>
</dbReference>
<evidence type="ECO:0000256" key="5">
    <source>
        <dbReference type="ARBA" id="ARBA00022989"/>
    </source>
</evidence>
<dbReference type="OMA" id="YGPDTEG"/>
<keyword evidence="1" id="KW-1003">Cell membrane</keyword>
<dbReference type="Pfam" id="PF03799">
    <property type="entry name" value="FtsQ_DivIB_C"/>
    <property type="match status" value="1"/>
</dbReference>
<name>A0A0B3VNX8_FRATU</name>
<dbReference type="Gene3D" id="3.10.20.310">
    <property type="entry name" value="membrane protein fhac"/>
    <property type="match status" value="1"/>
</dbReference>
<keyword evidence="5" id="KW-1133">Transmembrane helix</keyword>
<dbReference type="Gene3D" id="3.40.50.11690">
    <property type="entry name" value="Cell division protein FtsQ/DivIB"/>
    <property type="match status" value="1"/>
</dbReference>
<dbReference type="EMBL" id="JAAGKH010000022">
    <property type="protein sequence ID" value="NDR88837.1"/>
    <property type="molecule type" value="Genomic_DNA"/>
</dbReference>
<proteinExistence type="predicted"/>
<evidence type="ECO:0000259" key="7">
    <source>
        <dbReference type="Pfam" id="PF03799"/>
    </source>
</evidence>
<sequence>MTKIIKKFLILSLILLVILGSTIFVAAKTDKTVSKIDVVSNDGLIYISKQDLINKIATLDNKQWFDINIANIEKYIYSIDGVDYTLVKKVWPSTLVIYLYDHKPVAYWNNNQILLDNMQIITPAVFNYNGDLPYIQSKDDSSKDYIYQTYKELNSIAKQNHMQILKISYTGNQFGILLSDDIEVMLGSVKLKKRLELFFKSYTKVKDYKSVKYFDMRYSDGFAVKYK</sequence>